<accession>A0A7J7JV07</accession>
<comment type="similarity">
    <text evidence="2 11">Belongs to the mitochondrial carrier (TC 2.A.29) family.</text>
</comment>
<evidence type="ECO:0000256" key="2">
    <source>
        <dbReference type="ARBA" id="ARBA00006375"/>
    </source>
</evidence>
<keyword evidence="9 10" id="KW-0472">Membrane</keyword>
<evidence type="ECO:0000313" key="13">
    <source>
        <dbReference type="Proteomes" id="UP000593567"/>
    </source>
</evidence>
<keyword evidence="6" id="KW-0999">Mitochondrion inner membrane</keyword>
<feature type="repeat" description="Solcar" evidence="10">
    <location>
        <begin position="2"/>
        <end position="128"/>
    </location>
</feature>
<gene>
    <name evidence="12" type="ORF">EB796_012110</name>
</gene>
<dbReference type="Pfam" id="PF00153">
    <property type="entry name" value="Mito_carr"/>
    <property type="match status" value="3"/>
</dbReference>
<organism evidence="12 13">
    <name type="scientific">Bugula neritina</name>
    <name type="common">Brown bryozoan</name>
    <name type="synonym">Sertularia neritina</name>
    <dbReference type="NCBI Taxonomy" id="10212"/>
    <lineage>
        <taxon>Eukaryota</taxon>
        <taxon>Metazoa</taxon>
        <taxon>Spiralia</taxon>
        <taxon>Lophotrochozoa</taxon>
        <taxon>Bryozoa</taxon>
        <taxon>Gymnolaemata</taxon>
        <taxon>Cheilostomatida</taxon>
        <taxon>Flustrina</taxon>
        <taxon>Buguloidea</taxon>
        <taxon>Bugulidae</taxon>
        <taxon>Bugula</taxon>
    </lineage>
</organism>
<dbReference type="InterPro" id="IPR023395">
    <property type="entry name" value="MCP_dom_sf"/>
</dbReference>
<dbReference type="PROSITE" id="PS50920">
    <property type="entry name" value="SOLCAR"/>
    <property type="match status" value="3"/>
</dbReference>
<sequence length="380" mass="42628">MSEVVQQIIASCSGALVTSLFMTPLDVVKIRLQAQTKGFAKGECFIYCNGLMDHVCTCLNGDPATAGSQAKLWKRVPHQQFTGMMDAFIKIPKVEGVRTLWSGLNPTLVMAVPNTVVYFTSYDQVKRRLGFVNGEQNSKLIPFVSGATARAVAITVISPLELIRTKIQSEQMTYQQTKEAIKFSLRTSGVASLWRGWGPLMWRDVPFSAVYFTLYESMKGYSMSYHNTDHIPTWESFLINTNSYYSITTNSYYSITTNSYYSITTNSYYSITTNSYYSVTKLHSSLFSICAALTLPFDVVKTHRQIELGTHAAASSSRNQTTFTRISKLYRTQGLASLFTGLGPRLLKVAPACAIMISSYEYCKRLFSEYNLEKSLDEKT</sequence>
<keyword evidence="8" id="KW-0496">Mitochondrion</keyword>
<keyword evidence="7" id="KW-1133">Transmembrane helix</keyword>
<dbReference type="EMBL" id="VXIV02001809">
    <property type="protein sequence ID" value="KAF6029541.1"/>
    <property type="molecule type" value="Genomic_DNA"/>
</dbReference>
<evidence type="ECO:0000256" key="4">
    <source>
        <dbReference type="ARBA" id="ARBA00022692"/>
    </source>
</evidence>
<proteinExistence type="inferred from homology"/>
<keyword evidence="4 10" id="KW-0812">Transmembrane</keyword>
<evidence type="ECO:0000256" key="10">
    <source>
        <dbReference type="PROSITE-ProRule" id="PRU00282"/>
    </source>
</evidence>
<comment type="caution">
    <text evidence="12">The sequence shown here is derived from an EMBL/GenBank/DDBJ whole genome shotgun (WGS) entry which is preliminary data.</text>
</comment>
<dbReference type="AlphaFoldDB" id="A0A7J7JV07"/>
<evidence type="ECO:0000256" key="8">
    <source>
        <dbReference type="ARBA" id="ARBA00023128"/>
    </source>
</evidence>
<keyword evidence="13" id="KW-1185">Reference proteome</keyword>
<dbReference type="Gene3D" id="1.50.40.10">
    <property type="entry name" value="Mitochondrial carrier domain"/>
    <property type="match status" value="1"/>
</dbReference>
<evidence type="ECO:0000256" key="1">
    <source>
        <dbReference type="ARBA" id="ARBA00004448"/>
    </source>
</evidence>
<evidence type="ECO:0000256" key="5">
    <source>
        <dbReference type="ARBA" id="ARBA00022737"/>
    </source>
</evidence>
<feature type="repeat" description="Solcar" evidence="10">
    <location>
        <begin position="137"/>
        <end position="221"/>
    </location>
</feature>
<evidence type="ECO:0000256" key="9">
    <source>
        <dbReference type="ARBA" id="ARBA00023136"/>
    </source>
</evidence>
<evidence type="ECO:0000256" key="6">
    <source>
        <dbReference type="ARBA" id="ARBA00022792"/>
    </source>
</evidence>
<dbReference type="Proteomes" id="UP000593567">
    <property type="component" value="Unassembled WGS sequence"/>
</dbReference>
<reference evidence="12" key="1">
    <citation type="submission" date="2020-06" db="EMBL/GenBank/DDBJ databases">
        <title>Draft genome of Bugula neritina, a colonial animal packing powerful symbionts and potential medicines.</title>
        <authorList>
            <person name="Rayko M."/>
        </authorList>
    </citation>
    <scope>NUCLEOTIDE SEQUENCE [LARGE SCALE GENOMIC DNA]</scope>
    <source>
        <strain evidence="12">Kwan_BN1</strain>
    </source>
</reference>
<comment type="subcellular location">
    <subcellularLocation>
        <location evidence="1">Mitochondrion inner membrane</location>
        <topology evidence="1">Multi-pass membrane protein</topology>
    </subcellularLocation>
</comment>
<dbReference type="PANTHER" id="PTHR45760">
    <property type="entry name" value="FI19922P1-RELATED"/>
    <property type="match status" value="1"/>
</dbReference>
<dbReference type="GO" id="GO:0005743">
    <property type="term" value="C:mitochondrial inner membrane"/>
    <property type="evidence" value="ECO:0007669"/>
    <property type="project" value="UniProtKB-SubCell"/>
</dbReference>
<dbReference type="GO" id="GO:1990542">
    <property type="term" value="P:mitochondrial transmembrane transport"/>
    <property type="evidence" value="ECO:0007669"/>
    <property type="project" value="InterPro"/>
</dbReference>
<dbReference type="SUPFAM" id="SSF103506">
    <property type="entry name" value="Mitochondrial carrier"/>
    <property type="match status" value="1"/>
</dbReference>
<evidence type="ECO:0000256" key="3">
    <source>
        <dbReference type="ARBA" id="ARBA00022448"/>
    </source>
</evidence>
<protein>
    <submittedName>
        <fullName evidence="12">SLC25A40</fullName>
    </submittedName>
</protein>
<evidence type="ECO:0000256" key="11">
    <source>
        <dbReference type="RuleBase" id="RU000488"/>
    </source>
</evidence>
<dbReference type="InterPro" id="IPR018108">
    <property type="entry name" value="MCP_transmembrane"/>
</dbReference>
<keyword evidence="3 11" id="KW-0813">Transport</keyword>
<dbReference type="PANTHER" id="PTHR45760:SF2">
    <property type="entry name" value="FI19922P1-RELATED"/>
    <property type="match status" value="1"/>
</dbReference>
<evidence type="ECO:0000256" key="7">
    <source>
        <dbReference type="ARBA" id="ARBA00022989"/>
    </source>
</evidence>
<dbReference type="InterPro" id="IPR045315">
    <property type="entry name" value="Mtm1-like"/>
</dbReference>
<dbReference type="OrthoDB" id="1747031at2759"/>
<name>A0A7J7JV07_BUGNE</name>
<evidence type="ECO:0000313" key="12">
    <source>
        <dbReference type="EMBL" id="KAF6029541.1"/>
    </source>
</evidence>
<keyword evidence="5" id="KW-0677">Repeat</keyword>
<feature type="repeat" description="Solcar" evidence="10">
    <location>
        <begin position="279"/>
        <end position="366"/>
    </location>
</feature>